<dbReference type="AlphaFoldDB" id="A0A8K0RG13"/>
<reference evidence="5" key="1">
    <citation type="journal article" date="2021" name="Nat. Commun.">
        <title>Genetic determinants of endophytism in the Arabidopsis root mycobiome.</title>
        <authorList>
            <person name="Mesny F."/>
            <person name="Miyauchi S."/>
            <person name="Thiergart T."/>
            <person name="Pickel B."/>
            <person name="Atanasova L."/>
            <person name="Karlsson M."/>
            <person name="Huettel B."/>
            <person name="Barry K.W."/>
            <person name="Haridas S."/>
            <person name="Chen C."/>
            <person name="Bauer D."/>
            <person name="Andreopoulos W."/>
            <person name="Pangilinan J."/>
            <person name="LaButti K."/>
            <person name="Riley R."/>
            <person name="Lipzen A."/>
            <person name="Clum A."/>
            <person name="Drula E."/>
            <person name="Henrissat B."/>
            <person name="Kohler A."/>
            <person name="Grigoriev I.V."/>
            <person name="Martin F.M."/>
            <person name="Hacquard S."/>
        </authorList>
    </citation>
    <scope>NUCLEOTIDE SEQUENCE</scope>
    <source>
        <strain evidence="5">MPI-SDFR-AT-0120</strain>
    </source>
</reference>
<evidence type="ECO:0000256" key="3">
    <source>
        <dbReference type="ARBA" id="ARBA00023004"/>
    </source>
</evidence>
<sequence length="253" mass="29054">MANPSLHDSSNNERRHKFRSLMRNALTEHVQMDKVEAITQTAELGLWKLFPRDAYNGLYCCIAALRHAYRYVWATIPVVKVAQLEKVVDFPPELNLPWRFLQHKFGVSADSGSNTFNVLLTFDHRGERVYKINVRLGYPVETAEEIFFRLFYDLEVQALPIYHAMVHAVASFREDDKNACLKHLETVSSHLRILLQLFYKIIAHAHVPQSVWLSHTQGFQGWGVGRMIDGGFVKFDGLSGNHVLVFQAIDAFL</sequence>
<accession>A0A8K0RG13</accession>
<gene>
    <name evidence="5" type="ORF">FB567DRAFT_624654</name>
</gene>
<keyword evidence="2 4" id="KW-0479">Metal-binding</keyword>
<evidence type="ECO:0000256" key="1">
    <source>
        <dbReference type="ARBA" id="ARBA00007119"/>
    </source>
</evidence>
<dbReference type="InterPro" id="IPR037217">
    <property type="entry name" value="Trp/Indoleamine_2_3_dOase-like"/>
</dbReference>
<dbReference type="GO" id="GO:0046872">
    <property type="term" value="F:metal ion binding"/>
    <property type="evidence" value="ECO:0007669"/>
    <property type="project" value="UniProtKB-UniRule"/>
</dbReference>
<evidence type="ECO:0000256" key="4">
    <source>
        <dbReference type="RuleBase" id="RU369119"/>
    </source>
</evidence>
<keyword evidence="3 4" id="KW-0408">Iron</keyword>
<protein>
    <recommendedName>
        <fullName evidence="4">Indoleamine 2,3-dioxygenase</fullName>
        <ecNumber evidence="4">1.13.11.52</ecNumber>
    </recommendedName>
</protein>
<name>A0A8K0RG13_9PLEO</name>
<evidence type="ECO:0000313" key="5">
    <source>
        <dbReference type="EMBL" id="KAH7093374.1"/>
    </source>
</evidence>
<dbReference type="GO" id="GO:0033754">
    <property type="term" value="F:indoleamine 2,3-dioxygenase activity"/>
    <property type="evidence" value="ECO:0007669"/>
    <property type="project" value="UniProtKB-EC"/>
</dbReference>
<dbReference type="EMBL" id="JAGMVJ010000002">
    <property type="protein sequence ID" value="KAH7093374.1"/>
    <property type="molecule type" value="Genomic_DNA"/>
</dbReference>
<evidence type="ECO:0000256" key="2">
    <source>
        <dbReference type="ARBA" id="ARBA00022723"/>
    </source>
</evidence>
<comment type="similarity">
    <text evidence="1 4">Belongs to the indoleamine 2,3-dioxygenase family.</text>
</comment>
<keyword evidence="4" id="KW-0349">Heme</keyword>
<dbReference type="PANTHER" id="PTHR28657">
    <property type="entry name" value="INDOLEAMINE 2,3-DIOXYGENASE"/>
    <property type="match status" value="1"/>
</dbReference>
<dbReference type="OrthoDB" id="4662583at2759"/>
<dbReference type="GO" id="GO:0020037">
    <property type="term" value="F:heme binding"/>
    <property type="evidence" value="ECO:0007669"/>
    <property type="project" value="UniProtKB-UniRule"/>
</dbReference>
<proteinExistence type="inferred from homology"/>
<dbReference type="EC" id="1.13.11.52" evidence="4"/>
<keyword evidence="4" id="KW-0560">Oxidoreductase</keyword>
<dbReference type="SUPFAM" id="SSF140959">
    <property type="entry name" value="Indolic compounds 2,3-dioxygenase-like"/>
    <property type="match status" value="1"/>
</dbReference>
<keyword evidence="6" id="KW-1185">Reference proteome</keyword>
<comment type="catalytic activity">
    <reaction evidence="4">
        <text>L-tryptophan + O2 = N-formyl-L-kynurenine</text>
        <dbReference type="Rhea" id="RHEA:24536"/>
        <dbReference type="ChEBI" id="CHEBI:15379"/>
        <dbReference type="ChEBI" id="CHEBI:57912"/>
        <dbReference type="ChEBI" id="CHEBI:58629"/>
    </reaction>
</comment>
<comment type="caution">
    <text evidence="5">The sequence shown here is derived from an EMBL/GenBank/DDBJ whole genome shotgun (WGS) entry which is preliminary data.</text>
</comment>
<dbReference type="InterPro" id="IPR000898">
    <property type="entry name" value="Indolamine_dOase"/>
</dbReference>
<organism evidence="5 6">
    <name type="scientific">Paraphoma chrysanthemicola</name>
    <dbReference type="NCBI Taxonomy" id="798071"/>
    <lineage>
        <taxon>Eukaryota</taxon>
        <taxon>Fungi</taxon>
        <taxon>Dikarya</taxon>
        <taxon>Ascomycota</taxon>
        <taxon>Pezizomycotina</taxon>
        <taxon>Dothideomycetes</taxon>
        <taxon>Pleosporomycetidae</taxon>
        <taxon>Pleosporales</taxon>
        <taxon>Pleosporineae</taxon>
        <taxon>Phaeosphaeriaceae</taxon>
        <taxon>Paraphoma</taxon>
    </lineage>
</organism>
<dbReference type="Proteomes" id="UP000813461">
    <property type="component" value="Unassembled WGS sequence"/>
</dbReference>
<keyword evidence="4" id="KW-0223">Dioxygenase</keyword>
<evidence type="ECO:0000313" key="6">
    <source>
        <dbReference type="Proteomes" id="UP000813461"/>
    </source>
</evidence>
<dbReference type="GO" id="GO:0034354">
    <property type="term" value="P:'de novo' NAD+ biosynthetic process from L-tryptophan"/>
    <property type="evidence" value="ECO:0007669"/>
    <property type="project" value="TreeGrafter"/>
</dbReference>
<dbReference type="GO" id="GO:0005737">
    <property type="term" value="C:cytoplasm"/>
    <property type="evidence" value="ECO:0007669"/>
    <property type="project" value="TreeGrafter"/>
</dbReference>
<dbReference type="Gene3D" id="1.20.58.480">
    <property type="match status" value="1"/>
</dbReference>
<dbReference type="GO" id="GO:0019441">
    <property type="term" value="P:L-tryptophan catabolic process to kynurenine"/>
    <property type="evidence" value="ECO:0007669"/>
    <property type="project" value="UniProtKB-UniRule"/>
</dbReference>
<comment type="function">
    <text evidence="4">Produces N-formyl-kynurenine through the oxidation of tryptophan.</text>
</comment>
<dbReference type="PANTHER" id="PTHR28657:SF11">
    <property type="entry name" value="INDOLEAMINE 2,3-DIOXYGENASE"/>
    <property type="match status" value="1"/>
</dbReference>